<feature type="region of interest" description="Disordered" evidence="1">
    <location>
        <begin position="70"/>
        <end position="100"/>
    </location>
</feature>
<dbReference type="Proteomes" id="UP001430953">
    <property type="component" value="Unassembled WGS sequence"/>
</dbReference>
<comment type="caution">
    <text evidence="2">The sequence shown here is derived from an EMBL/GenBank/DDBJ whole genome shotgun (WGS) entry which is preliminary data.</text>
</comment>
<reference evidence="2 3" key="1">
    <citation type="submission" date="2023-03" db="EMBL/GenBank/DDBJ databases">
        <title>High recombination rates correlate with genetic variation in Cardiocondyla obscurior ants.</title>
        <authorList>
            <person name="Errbii M."/>
        </authorList>
    </citation>
    <scope>NUCLEOTIDE SEQUENCE [LARGE SCALE GENOMIC DNA]</scope>
    <source>
        <strain evidence="2">Alpha-2009</strain>
        <tissue evidence="2">Whole body</tissue>
    </source>
</reference>
<keyword evidence="3" id="KW-1185">Reference proteome</keyword>
<sequence length="100" mass="11329">MRIYMHVKGARVRSCLRKTRPNGTTGKSFVGRLRAFFAGSANVQGLAFSRESDKCLRSFGRKQSFRSLSMLSSRAAGPKRKKEIEKERNAIARRDAIHKN</sequence>
<evidence type="ECO:0000256" key="1">
    <source>
        <dbReference type="SAM" id="MobiDB-lite"/>
    </source>
</evidence>
<name>A0AAW2EG36_9HYME</name>
<proteinExistence type="predicted"/>
<dbReference type="AlphaFoldDB" id="A0AAW2EG36"/>
<accession>A0AAW2EG36</accession>
<protein>
    <submittedName>
        <fullName evidence="2">Uncharacterized protein</fullName>
    </submittedName>
</protein>
<organism evidence="2 3">
    <name type="scientific">Cardiocondyla obscurior</name>
    <dbReference type="NCBI Taxonomy" id="286306"/>
    <lineage>
        <taxon>Eukaryota</taxon>
        <taxon>Metazoa</taxon>
        <taxon>Ecdysozoa</taxon>
        <taxon>Arthropoda</taxon>
        <taxon>Hexapoda</taxon>
        <taxon>Insecta</taxon>
        <taxon>Pterygota</taxon>
        <taxon>Neoptera</taxon>
        <taxon>Endopterygota</taxon>
        <taxon>Hymenoptera</taxon>
        <taxon>Apocrita</taxon>
        <taxon>Aculeata</taxon>
        <taxon>Formicoidea</taxon>
        <taxon>Formicidae</taxon>
        <taxon>Myrmicinae</taxon>
        <taxon>Cardiocondyla</taxon>
    </lineage>
</organism>
<evidence type="ECO:0000313" key="2">
    <source>
        <dbReference type="EMBL" id="KAL0101344.1"/>
    </source>
</evidence>
<gene>
    <name evidence="2" type="ORF">PUN28_018865</name>
</gene>
<dbReference type="EMBL" id="JADYXP020000024">
    <property type="protein sequence ID" value="KAL0101344.1"/>
    <property type="molecule type" value="Genomic_DNA"/>
</dbReference>
<evidence type="ECO:0000313" key="3">
    <source>
        <dbReference type="Proteomes" id="UP001430953"/>
    </source>
</evidence>
<feature type="compositionally biased region" description="Basic and acidic residues" evidence="1">
    <location>
        <begin position="82"/>
        <end position="100"/>
    </location>
</feature>